<protein>
    <submittedName>
        <fullName evidence="5">Regulatory protein, luxR family</fullName>
    </submittedName>
</protein>
<evidence type="ECO:0000256" key="2">
    <source>
        <dbReference type="ARBA" id="ARBA00023125"/>
    </source>
</evidence>
<evidence type="ECO:0000259" key="4">
    <source>
        <dbReference type="PROSITE" id="PS50043"/>
    </source>
</evidence>
<dbReference type="Gene3D" id="3.40.50.300">
    <property type="entry name" value="P-loop containing nucleotide triphosphate hydrolases"/>
    <property type="match status" value="1"/>
</dbReference>
<dbReference type="InterPro" id="IPR011579">
    <property type="entry name" value="ATPase_dom"/>
</dbReference>
<name>A0A1I0BJ13_9BACI</name>
<dbReference type="PANTHER" id="PTHR44688:SF16">
    <property type="entry name" value="DNA-BINDING TRANSCRIPTIONAL ACTIVATOR DEVR_DOSR"/>
    <property type="match status" value="1"/>
</dbReference>
<dbReference type="GO" id="GO:0005524">
    <property type="term" value="F:ATP binding"/>
    <property type="evidence" value="ECO:0007669"/>
    <property type="project" value="InterPro"/>
</dbReference>
<dbReference type="Gene3D" id="1.10.10.10">
    <property type="entry name" value="Winged helix-like DNA-binding domain superfamily/Winged helix DNA-binding domain"/>
    <property type="match status" value="1"/>
</dbReference>
<reference evidence="5 6" key="1">
    <citation type="submission" date="2016-10" db="EMBL/GenBank/DDBJ databases">
        <authorList>
            <person name="de Groot N.N."/>
        </authorList>
    </citation>
    <scope>NUCLEOTIDE SEQUENCE [LARGE SCALE GENOMIC DNA]</scope>
    <source>
        <strain evidence="5 6">IBRC-M 10780</strain>
    </source>
</reference>
<gene>
    <name evidence="5" type="ORF">SAMN05216389_10521</name>
</gene>
<dbReference type="InterPro" id="IPR016032">
    <property type="entry name" value="Sig_transdc_resp-reg_C-effctor"/>
</dbReference>
<evidence type="ECO:0000313" key="5">
    <source>
        <dbReference type="EMBL" id="SET06242.1"/>
    </source>
</evidence>
<dbReference type="SUPFAM" id="SSF46894">
    <property type="entry name" value="C-terminal effector domain of the bipartite response regulators"/>
    <property type="match status" value="1"/>
</dbReference>
<dbReference type="Pfam" id="PF01637">
    <property type="entry name" value="ATPase_2"/>
    <property type="match status" value="1"/>
</dbReference>
<dbReference type="PRINTS" id="PR00364">
    <property type="entry name" value="DISEASERSIST"/>
</dbReference>
<dbReference type="Pfam" id="PF00196">
    <property type="entry name" value="GerE"/>
    <property type="match status" value="1"/>
</dbReference>
<dbReference type="PROSITE" id="PS00622">
    <property type="entry name" value="HTH_LUXR_1"/>
    <property type="match status" value="1"/>
</dbReference>
<evidence type="ECO:0000256" key="1">
    <source>
        <dbReference type="ARBA" id="ARBA00023015"/>
    </source>
</evidence>
<dbReference type="InterPro" id="IPR000792">
    <property type="entry name" value="Tscrpt_reg_LuxR_C"/>
</dbReference>
<dbReference type="PROSITE" id="PS50043">
    <property type="entry name" value="HTH_LUXR_2"/>
    <property type="match status" value="1"/>
</dbReference>
<dbReference type="STRING" id="930131.SAMN05216389_10521"/>
<keyword evidence="1" id="KW-0805">Transcription regulation</keyword>
<dbReference type="SUPFAM" id="SSF52540">
    <property type="entry name" value="P-loop containing nucleoside triphosphate hydrolases"/>
    <property type="match status" value="1"/>
</dbReference>
<feature type="domain" description="HTH luxR-type" evidence="4">
    <location>
        <begin position="604"/>
        <end position="669"/>
    </location>
</feature>
<dbReference type="EMBL" id="FOHE01000005">
    <property type="protein sequence ID" value="SET06242.1"/>
    <property type="molecule type" value="Genomic_DNA"/>
</dbReference>
<evidence type="ECO:0000256" key="3">
    <source>
        <dbReference type="ARBA" id="ARBA00023163"/>
    </source>
</evidence>
<dbReference type="RefSeq" id="WP_090868228.1">
    <property type="nucleotide sequence ID" value="NZ_FOHE01000005.1"/>
</dbReference>
<dbReference type="Proteomes" id="UP000198618">
    <property type="component" value="Unassembled WGS sequence"/>
</dbReference>
<sequence length="669" mass="76920">MGDNWPATSVMDRDDDQIFVGREKEIDQFSHFLQSDNPTKIVNIYGTGGIGKTYLLLKYSRITEANGYCFLLLNSEDFTHTPKDFATYLLTLLKLKGEPVQRYSPNILQSCQHNLSAIAKNKKIVIAIDTYEKMGDLDRWLRQVFIRHLPQSITFVLAGREPLKGEWIDSPAWREVIQQVALTDFTLHQTSTYLAHFGINKPATIESLWQFTDGHPLTLSLAAMTSSRSMIDSQDTDLTVTIPTILSQLTKRWLNEVQQEKLHLLIEAAAVLHHFDQEILSATLKKEVDRATFHELINLSFIKPTLHGWIMHDLIQDAIRLNLKNHKRIQFDELNERAALFYYQRTIKTRSEHDIAQFFYHLGDEFIQSAFFSDSIDTTMYFEQVGAHNFHEVHAFFENKKENVSQSEAAFYSRDSHTTYQFFASMEHNKKEIELMNSNYIQKMGYDVARLLKNEHAETLGLSIIVPINKKTVHLLATEPVSRAYFSRLTETEIKEFDVPEESNAGWFIRMLDYTDVHNVAARSFSLYNLFPLLLSGGKIIISTPLPFFQELIKNFGFQEVPHATHYDYGANSPSPTYMLDVRGAKLAGYLKQFTKGITAPTEDLVKGFNFTPREKEIVKLILEDQTNADIANQLFIAEITVKKHISRILAKTNTKNRTQLTKLILEQG</sequence>
<dbReference type="PANTHER" id="PTHR44688">
    <property type="entry name" value="DNA-BINDING TRANSCRIPTIONAL ACTIVATOR DEVR_DOSR"/>
    <property type="match status" value="1"/>
</dbReference>
<keyword evidence="2" id="KW-0238">DNA-binding</keyword>
<dbReference type="PRINTS" id="PR00038">
    <property type="entry name" value="HTHLUXR"/>
</dbReference>
<keyword evidence="6" id="KW-1185">Reference proteome</keyword>
<keyword evidence="3" id="KW-0804">Transcription</keyword>
<proteinExistence type="predicted"/>
<dbReference type="CDD" id="cd06170">
    <property type="entry name" value="LuxR_C_like"/>
    <property type="match status" value="1"/>
</dbReference>
<dbReference type="InterPro" id="IPR036388">
    <property type="entry name" value="WH-like_DNA-bd_sf"/>
</dbReference>
<organism evidence="5 6">
    <name type="scientific">Oceanobacillus limi</name>
    <dbReference type="NCBI Taxonomy" id="930131"/>
    <lineage>
        <taxon>Bacteria</taxon>
        <taxon>Bacillati</taxon>
        <taxon>Bacillota</taxon>
        <taxon>Bacilli</taxon>
        <taxon>Bacillales</taxon>
        <taxon>Bacillaceae</taxon>
        <taxon>Oceanobacillus</taxon>
    </lineage>
</organism>
<dbReference type="SMART" id="SM00421">
    <property type="entry name" value="HTH_LUXR"/>
    <property type="match status" value="1"/>
</dbReference>
<dbReference type="InterPro" id="IPR027417">
    <property type="entry name" value="P-loop_NTPase"/>
</dbReference>
<accession>A0A1I0BJ13</accession>
<dbReference type="AlphaFoldDB" id="A0A1I0BJ13"/>
<evidence type="ECO:0000313" key="6">
    <source>
        <dbReference type="Proteomes" id="UP000198618"/>
    </source>
</evidence>
<dbReference type="GO" id="GO:0006355">
    <property type="term" value="P:regulation of DNA-templated transcription"/>
    <property type="evidence" value="ECO:0007669"/>
    <property type="project" value="InterPro"/>
</dbReference>
<dbReference type="GO" id="GO:0003677">
    <property type="term" value="F:DNA binding"/>
    <property type="evidence" value="ECO:0007669"/>
    <property type="project" value="UniProtKB-KW"/>
</dbReference>